<dbReference type="InterPro" id="IPR038610">
    <property type="entry name" value="FliK-like_C_sf"/>
</dbReference>
<name>A0A4R1HDP8_9GAMM</name>
<dbReference type="Pfam" id="PF02120">
    <property type="entry name" value="Flg_hook"/>
    <property type="match status" value="1"/>
</dbReference>
<keyword evidence="6" id="KW-0966">Cell projection</keyword>
<dbReference type="RefSeq" id="WP_132972994.1">
    <property type="nucleotide sequence ID" value="NZ_SMFX01000001.1"/>
</dbReference>
<keyword evidence="7" id="KW-1185">Reference proteome</keyword>
<evidence type="ECO:0000256" key="3">
    <source>
        <dbReference type="ARBA" id="ARBA00022795"/>
    </source>
</evidence>
<evidence type="ECO:0000259" key="5">
    <source>
        <dbReference type="Pfam" id="PF02120"/>
    </source>
</evidence>
<comment type="caution">
    <text evidence="6">The sequence shown here is derived from an EMBL/GenBank/DDBJ whole genome shotgun (WGS) entry which is preliminary data.</text>
</comment>
<keyword evidence="3" id="KW-1005">Bacterial flagellum biogenesis</keyword>
<feature type="domain" description="Flagellar hook-length control protein-like C-terminal" evidence="5">
    <location>
        <begin position="289"/>
        <end position="368"/>
    </location>
</feature>
<evidence type="ECO:0000256" key="4">
    <source>
        <dbReference type="SAM" id="MobiDB-lite"/>
    </source>
</evidence>
<dbReference type="InterPro" id="IPR052563">
    <property type="entry name" value="FliK"/>
</dbReference>
<sequence length="417" mass="43507">MNASLPTLPVPSAGVDTAALPQGEGVLNQYLASKGGQFGPLLQQAVGALGETPGTAAEGLDAISLSEQVLPPEGKLLPLLQQVLDAAGAEGLDPDAVLEGIREKLEAVSVDTDLDPDQAVAIAIHQFIEENPQLAASIDTGLLRSLPGYNARAAQEHPGLPVKNPMSAMLSGSTSNQAAMDGESPETAAHRGPAGQARHGGEFMSLSMTRQEGNSQHEAATLFSRLAAEVRSASGMTEALPRNDSLLGALGSLTPTPPTAPAVQQPAALQTVALNAPFNQAGWDKALGERLQWMVGQGVQRASIKLNPAHLGPMEVRIQVTNEQANVHFTSAHTVVREALEASLPRLRDMFDNAGVELAEVDVSGHSFSGHQAAADGRQDEARQGRNAVFGAEGEAEISRETPLYLLPASGRLDLFA</sequence>
<reference evidence="6 7" key="1">
    <citation type="submission" date="2019-03" db="EMBL/GenBank/DDBJ databases">
        <title>Genomic Encyclopedia of Type Strains, Phase IV (KMG-IV): sequencing the most valuable type-strain genomes for metagenomic binning, comparative biology and taxonomic classification.</title>
        <authorList>
            <person name="Goeker M."/>
        </authorList>
    </citation>
    <scope>NUCLEOTIDE SEQUENCE [LARGE SCALE GENOMIC DNA]</scope>
    <source>
        <strain evidence="6 7">DSM 19610</strain>
    </source>
</reference>
<dbReference type="GO" id="GO:0044780">
    <property type="term" value="P:bacterial-type flagellum assembly"/>
    <property type="evidence" value="ECO:0007669"/>
    <property type="project" value="InterPro"/>
</dbReference>
<organism evidence="6 7">
    <name type="scientific">Thiogranum longum</name>
    <dbReference type="NCBI Taxonomy" id="1537524"/>
    <lineage>
        <taxon>Bacteria</taxon>
        <taxon>Pseudomonadati</taxon>
        <taxon>Pseudomonadota</taxon>
        <taxon>Gammaproteobacteria</taxon>
        <taxon>Chromatiales</taxon>
        <taxon>Ectothiorhodospiraceae</taxon>
        <taxon>Thiogranum</taxon>
    </lineage>
</organism>
<gene>
    <name evidence="6" type="ORF">DFR30_2126</name>
</gene>
<dbReference type="InterPro" id="IPR001635">
    <property type="entry name" value="Flag_hook_Flik"/>
</dbReference>
<comment type="similarity">
    <text evidence="2">Belongs to the FliK family.</text>
</comment>
<keyword evidence="6" id="KW-0282">Flagellum</keyword>
<evidence type="ECO:0000256" key="1">
    <source>
        <dbReference type="ARBA" id="ARBA00003944"/>
    </source>
</evidence>
<evidence type="ECO:0000256" key="2">
    <source>
        <dbReference type="ARBA" id="ARBA00009149"/>
    </source>
</evidence>
<dbReference type="Proteomes" id="UP000295707">
    <property type="component" value="Unassembled WGS sequence"/>
</dbReference>
<dbReference type="InterPro" id="IPR021136">
    <property type="entry name" value="Flagellar_hook_control-like_C"/>
</dbReference>
<dbReference type="GO" id="GO:0009424">
    <property type="term" value="C:bacterial-type flagellum hook"/>
    <property type="evidence" value="ECO:0007669"/>
    <property type="project" value="InterPro"/>
</dbReference>
<protein>
    <submittedName>
        <fullName evidence="6">Flagellar hook-length control protein FliK</fullName>
    </submittedName>
</protein>
<keyword evidence="6" id="KW-0969">Cilium</keyword>
<dbReference type="CDD" id="cd17470">
    <property type="entry name" value="T3SS_Flik_C"/>
    <property type="match status" value="1"/>
</dbReference>
<accession>A0A4R1HDP8</accession>
<dbReference type="EMBL" id="SMFX01000001">
    <property type="protein sequence ID" value="TCK18841.1"/>
    <property type="molecule type" value="Genomic_DNA"/>
</dbReference>
<comment type="function">
    <text evidence="1">Controls the length of the flagellar hook.</text>
</comment>
<dbReference type="PRINTS" id="PR01007">
    <property type="entry name" value="FLGHOOKFLIK"/>
</dbReference>
<evidence type="ECO:0000313" key="7">
    <source>
        <dbReference type="Proteomes" id="UP000295707"/>
    </source>
</evidence>
<proteinExistence type="inferred from homology"/>
<dbReference type="OrthoDB" id="1792985at2"/>
<evidence type="ECO:0000313" key="6">
    <source>
        <dbReference type="EMBL" id="TCK18841.1"/>
    </source>
</evidence>
<dbReference type="PANTHER" id="PTHR37533">
    <property type="entry name" value="FLAGELLAR HOOK-LENGTH CONTROL PROTEIN"/>
    <property type="match status" value="1"/>
</dbReference>
<feature type="region of interest" description="Disordered" evidence="4">
    <location>
        <begin position="167"/>
        <end position="200"/>
    </location>
</feature>
<dbReference type="AlphaFoldDB" id="A0A4R1HDP8"/>
<dbReference type="Gene3D" id="3.30.750.140">
    <property type="match status" value="1"/>
</dbReference>
<dbReference type="PANTHER" id="PTHR37533:SF2">
    <property type="entry name" value="FLAGELLAR HOOK-LENGTH CONTROL PROTEIN"/>
    <property type="match status" value="1"/>
</dbReference>